<evidence type="ECO:0000313" key="5">
    <source>
        <dbReference type="Proteomes" id="UP001183607"/>
    </source>
</evidence>
<feature type="domain" description="DhaL" evidence="3">
    <location>
        <begin position="8"/>
        <end position="205"/>
    </location>
</feature>
<dbReference type="EMBL" id="JAVRER010000082">
    <property type="protein sequence ID" value="MDT0419502.1"/>
    <property type="molecule type" value="Genomic_DNA"/>
</dbReference>
<dbReference type="PANTHER" id="PTHR28629">
    <property type="entry name" value="TRIOKINASE/FMN CYCLASE"/>
    <property type="match status" value="1"/>
</dbReference>
<keyword evidence="1" id="KW-0808">Transferase</keyword>
<evidence type="ECO:0000259" key="3">
    <source>
        <dbReference type="PROSITE" id="PS51480"/>
    </source>
</evidence>
<gene>
    <name evidence="4" type="ORF">RM574_28920</name>
</gene>
<dbReference type="Pfam" id="PF02734">
    <property type="entry name" value="Dak2"/>
    <property type="match status" value="1"/>
</dbReference>
<organism evidence="4 5">
    <name type="scientific">Streptomyces evansiae</name>
    <dbReference type="NCBI Taxonomy" id="3075535"/>
    <lineage>
        <taxon>Bacteria</taxon>
        <taxon>Bacillati</taxon>
        <taxon>Actinomycetota</taxon>
        <taxon>Actinomycetes</taxon>
        <taxon>Kitasatosporales</taxon>
        <taxon>Streptomycetaceae</taxon>
        <taxon>Streptomyces</taxon>
    </lineage>
</organism>
<dbReference type="InterPro" id="IPR004007">
    <property type="entry name" value="DhaL_dom"/>
</dbReference>
<dbReference type="PANTHER" id="PTHR28629:SF4">
    <property type="entry name" value="TRIOKINASE_FMN CYCLASE"/>
    <property type="match status" value="1"/>
</dbReference>
<evidence type="ECO:0000256" key="1">
    <source>
        <dbReference type="ARBA" id="ARBA00022679"/>
    </source>
</evidence>
<name>A0ABD5EE81_9ACTN</name>
<dbReference type="FunFam" id="1.25.40.340:FF:000002">
    <property type="entry name" value="Dihydroxyacetone kinase, L subunit"/>
    <property type="match status" value="1"/>
</dbReference>
<dbReference type="RefSeq" id="WP_007820971.1">
    <property type="nucleotide sequence ID" value="NZ_JAVRER010000082.1"/>
</dbReference>
<dbReference type="SMART" id="SM01120">
    <property type="entry name" value="Dak2"/>
    <property type="match status" value="1"/>
</dbReference>
<dbReference type="PROSITE" id="PS51480">
    <property type="entry name" value="DHAL"/>
    <property type="match status" value="1"/>
</dbReference>
<dbReference type="Gene3D" id="1.25.40.340">
    <property type="match status" value="1"/>
</dbReference>
<evidence type="ECO:0000313" key="4">
    <source>
        <dbReference type="EMBL" id="MDT0419502.1"/>
    </source>
</evidence>
<dbReference type="SUPFAM" id="SSF101473">
    <property type="entry name" value="DhaL-like"/>
    <property type="match status" value="1"/>
</dbReference>
<dbReference type="GO" id="GO:0016301">
    <property type="term" value="F:kinase activity"/>
    <property type="evidence" value="ECO:0007669"/>
    <property type="project" value="UniProtKB-KW"/>
</dbReference>
<evidence type="ECO:0000256" key="2">
    <source>
        <dbReference type="ARBA" id="ARBA00022777"/>
    </source>
</evidence>
<sequence>MAWTGPEPDADGWMRRFAASARATEAELTALDQRVGDGDFGTNLSAGVGAALRRADAAPGTDTLEHFAEAFLDEVGGTSGPLFGLLLQAMAGAVGEGGWTVVALADGVGEGLAAIRRVGGAAPGDKTLVDALHPAAESLRDSAADPAGTPGSALAAAAEAGWAGVHRTAGLRARMGRSSYLGDRATGVPDPGAVGVALFFASAGGEVRELAPHLSASDV</sequence>
<reference evidence="5" key="1">
    <citation type="submission" date="2023-07" db="EMBL/GenBank/DDBJ databases">
        <title>30 novel species of actinomycetes from the DSMZ collection.</title>
        <authorList>
            <person name="Nouioui I."/>
        </authorList>
    </citation>
    <scope>NUCLEOTIDE SEQUENCE [LARGE SCALE GENOMIC DNA]</scope>
    <source>
        <strain evidence="5">DSM 41982</strain>
    </source>
</reference>
<protein>
    <submittedName>
        <fullName evidence="4">DAK2 domain-containing protein</fullName>
    </submittedName>
</protein>
<accession>A0ABD5EE81</accession>
<dbReference type="Proteomes" id="UP001183607">
    <property type="component" value="Unassembled WGS sequence"/>
</dbReference>
<keyword evidence="2" id="KW-0418">Kinase</keyword>
<dbReference type="InterPro" id="IPR050861">
    <property type="entry name" value="Dihydroxyacetone_Kinase"/>
</dbReference>
<dbReference type="InterPro" id="IPR036117">
    <property type="entry name" value="DhaL_dom_sf"/>
</dbReference>
<comment type="caution">
    <text evidence="4">The sequence shown here is derived from an EMBL/GenBank/DDBJ whole genome shotgun (WGS) entry which is preliminary data.</text>
</comment>
<dbReference type="AlphaFoldDB" id="A0ABD5EE81"/>
<proteinExistence type="predicted"/>